<sequence length="208" mass="20348">MRGATAHKTAKAVDRSAEQRSVDGPVAKSRACICHGSYLSTAQQSGASFAESCPASAIEIAVSKQPGPALWLNVAQSTTAGPDSLVRGPPGGWARVLTGAGAGAGTGTGTGTGSVGTLTIRPGASSYYVYVRTPEAGGSAVRRPQKASKLPALRNCRVQGAGAGAGACAGKAGIGAGAGAGAGAGPCTVLVLVPLACWRRPSACLSFV</sequence>
<comment type="caution">
    <text evidence="2">The sequence shown here is derived from an EMBL/GenBank/DDBJ whole genome shotgun (WGS) entry which is preliminary data.</text>
</comment>
<name>G9MZ95_HYPVG</name>
<dbReference type="Proteomes" id="UP000007115">
    <property type="component" value="Unassembled WGS sequence"/>
</dbReference>
<accession>G9MZ95</accession>
<feature type="compositionally biased region" description="Basic and acidic residues" evidence="1">
    <location>
        <begin position="11"/>
        <end position="21"/>
    </location>
</feature>
<organism evidence="2 3">
    <name type="scientific">Hypocrea virens (strain Gv29-8 / FGSC 10586)</name>
    <name type="common">Gliocladium virens</name>
    <name type="synonym">Trichoderma virens</name>
    <dbReference type="NCBI Taxonomy" id="413071"/>
    <lineage>
        <taxon>Eukaryota</taxon>
        <taxon>Fungi</taxon>
        <taxon>Dikarya</taxon>
        <taxon>Ascomycota</taxon>
        <taxon>Pezizomycotina</taxon>
        <taxon>Sordariomycetes</taxon>
        <taxon>Hypocreomycetidae</taxon>
        <taxon>Hypocreales</taxon>
        <taxon>Hypocreaceae</taxon>
        <taxon>Trichoderma</taxon>
    </lineage>
</organism>
<feature type="region of interest" description="Disordered" evidence="1">
    <location>
        <begin position="1"/>
        <end position="22"/>
    </location>
</feature>
<dbReference type="InParanoid" id="G9MZ95"/>
<dbReference type="VEuPathDB" id="FungiDB:TRIVIDRAFT_203046"/>
<evidence type="ECO:0000313" key="2">
    <source>
        <dbReference type="EMBL" id="EHK20421.1"/>
    </source>
</evidence>
<proteinExistence type="predicted"/>
<evidence type="ECO:0000313" key="3">
    <source>
        <dbReference type="Proteomes" id="UP000007115"/>
    </source>
</evidence>
<evidence type="ECO:0000256" key="1">
    <source>
        <dbReference type="SAM" id="MobiDB-lite"/>
    </source>
</evidence>
<keyword evidence="3" id="KW-1185">Reference proteome</keyword>
<dbReference type="AlphaFoldDB" id="G9MZ95"/>
<dbReference type="RefSeq" id="XP_013954615.1">
    <property type="nucleotide sequence ID" value="XM_014099140.1"/>
</dbReference>
<dbReference type="GeneID" id="25790222"/>
<dbReference type="HOGENOM" id="CLU_1321052_0_0_1"/>
<gene>
    <name evidence="2" type="ORF">TRIVIDRAFT_203046</name>
</gene>
<dbReference type="EMBL" id="ABDF02000080">
    <property type="protein sequence ID" value="EHK20421.1"/>
    <property type="molecule type" value="Genomic_DNA"/>
</dbReference>
<reference evidence="2 3" key="1">
    <citation type="journal article" date="2011" name="Genome Biol.">
        <title>Comparative genome sequence analysis underscores mycoparasitism as the ancestral life style of Trichoderma.</title>
        <authorList>
            <person name="Kubicek C.P."/>
            <person name="Herrera-Estrella A."/>
            <person name="Seidl-Seiboth V."/>
            <person name="Martinez D.A."/>
            <person name="Druzhinina I.S."/>
            <person name="Thon M."/>
            <person name="Zeilinger S."/>
            <person name="Casas-Flores S."/>
            <person name="Horwitz B.A."/>
            <person name="Mukherjee P.K."/>
            <person name="Mukherjee M."/>
            <person name="Kredics L."/>
            <person name="Alcaraz L.D."/>
            <person name="Aerts A."/>
            <person name="Antal Z."/>
            <person name="Atanasova L."/>
            <person name="Cervantes-Badillo M.G."/>
            <person name="Challacombe J."/>
            <person name="Chertkov O."/>
            <person name="McCluskey K."/>
            <person name="Coulpier F."/>
            <person name="Deshpande N."/>
            <person name="von Doehren H."/>
            <person name="Ebbole D.J."/>
            <person name="Esquivel-Naranjo E.U."/>
            <person name="Fekete E."/>
            <person name="Flipphi M."/>
            <person name="Glaser F."/>
            <person name="Gomez-Rodriguez E.Y."/>
            <person name="Gruber S."/>
            <person name="Han C."/>
            <person name="Henrissat B."/>
            <person name="Hermosa R."/>
            <person name="Hernandez-Onate M."/>
            <person name="Karaffa L."/>
            <person name="Kosti I."/>
            <person name="Le Crom S."/>
            <person name="Lindquist E."/>
            <person name="Lucas S."/>
            <person name="Luebeck M."/>
            <person name="Luebeck P.S."/>
            <person name="Margeot A."/>
            <person name="Metz B."/>
            <person name="Misra M."/>
            <person name="Nevalainen H."/>
            <person name="Omann M."/>
            <person name="Packer N."/>
            <person name="Perrone G."/>
            <person name="Uresti-Rivera E.E."/>
            <person name="Salamov A."/>
            <person name="Schmoll M."/>
            <person name="Seiboth B."/>
            <person name="Shapiro H."/>
            <person name="Sukno S."/>
            <person name="Tamayo-Ramos J.A."/>
            <person name="Tisch D."/>
            <person name="Wiest A."/>
            <person name="Wilkinson H.H."/>
            <person name="Zhang M."/>
            <person name="Coutinho P.M."/>
            <person name="Kenerley C.M."/>
            <person name="Monte E."/>
            <person name="Baker S.E."/>
            <person name="Grigoriev I.V."/>
        </authorList>
    </citation>
    <scope>NUCLEOTIDE SEQUENCE [LARGE SCALE GENOMIC DNA]</scope>
    <source>
        <strain evidence="3">Gv29-8 / FGSC 10586</strain>
    </source>
</reference>
<protein>
    <submittedName>
        <fullName evidence="2">Uncharacterized protein</fullName>
    </submittedName>
</protein>